<dbReference type="PANTHER" id="PTHR47326:SF1">
    <property type="entry name" value="HTH PSQ-TYPE DOMAIN-CONTAINING PROTEIN"/>
    <property type="match status" value="1"/>
</dbReference>
<comment type="caution">
    <text evidence="1">The sequence shown here is derived from an EMBL/GenBank/DDBJ whole genome shotgun (WGS) entry which is preliminary data.</text>
</comment>
<dbReference type="GO" id="GO:0003676">
    <property type="term" value="F:nucleic acid binding"/>
    <property type="evidence" value="ECO:0007669"/>
    <property type="project" value="InterPro"/>
</dbReference>
<accession>A0A8S2RNE3</accession>
<evidence type="ECO:0000313" key="1">
    <source>
        <dbReference type="EMBL" id="CAF4179297.1"/>
    </source>
</evidence>
<feature type="non-terminal residue" evidence="1">
    <location>
        <position position="92"/>
    </location>
</feature>
<gene>
    <name evidence="1" type="ORF">BYL167_LOCUS22746</name>
</gene>
<dbReference type="Proteomes" id="UP000681967">
    <property type="component" value="Unassembled WGS sequence"/>
</dbReference>
<dbReference type="PANTHER" id="PTHR47326">
    <property type="entry name" value="TRANSPOSABLE ELEMENT TC3 TRANSPOSASE-LIKE PROTEIN"/>
    <property type="match status" value="1"/>
</dbReference>
<evidence type="ECO:0000313" key="2">
    <source>
        <dbReference type="Proteomes" id="UP000681967"/>
    </source>
</evidence>
<name>A0A8S2RNE3_9BILA</name>
<dbReference type="AlphaFoldDB" id="A0A8S2RNE3"/>
<evidence type="ECO:0008006" key="3">
    <source>
        <dbReference type="Google" id="ProtNLM"/>
    </source>
</evidence>
<proteinExistence type="predicted"/>
<organism evidence="1 2">
    <name type="scientific">Rotaria magnacalcarata</name>
    <dbReference type="NCBI Taxonomy" id="392030"/>
    <lineage>
        <taxon>Eukaryota</taxon>
        <taxon>Metazoa</taxon>
        <taxon>Spiralia</taxon>
        <taxon>Gnathifera</taxon>
        <taxon>Rotifera</taxon>
        <taxon>Eurotatoria</taxon>
        <taxon>Bdelloidea</taxon>
        <taxon>Philodinida</taxon>
        <taxon>Philodinidae</taxon>
        <taxon>Rotaria</taxon>
    </lineage>
</organism>
<sequence>MLNDYFYPLFHDLPDSESFFFMHDGAPAHYASNVRDWLDENFPGRWIGRRGALDWPARSPDLTPADYFLWVYLKDIVYQNKRRTLSSLKQSI</sequence>
<dbReference type="Gene3D" id="3.30.420.10">
    <property type="entry name" value="Ribonuclease H-like superfamily/Ribonuclease H"/>
    <property type="match status" value="1"/>
</dbReference>
<reference evidence="1" key="1">
    <citation type="submission" date="2021-02" db="EMBL/GenBank/DDBJ databases">
        <authorList>
            <person name="Nowell W R."/>
        </authorList>
    </citation>
    <scope>NUCLEOTIDE SEQUENCE</scope>
</reference>
<dbReference type="InterPro" id="IPR036397">
    <property type="entry name" value="RNaseH_sf"/>
</dbReference>
<protein>
    <recommendedName>
        <fullName evidence="3">Transposase</fullName>
    </recommendedName>
</protein>
<dbReference type="EMBL" id="CAJOBH010014100">
    <property type="protein sequence ID" value="CAF4179297.1"/>
    <property type="molecule type" value="Genomic_DNA"/>
</dbReference>